<dbReference type="RefSeq" id="WP_354601558.1">
    <property type="nucleotide sequence ID" value="NZ_JBEWZI010000013.1"/>
</dbReference>
<accession>A0ABV2TME8</accession>
<dbReference type="Proteomes" id="UP001549691">
    <property type="component" value="Unassembled WGS sequence"/>
</dbReference>
<sequence>MPFARLFGNARRANLPPVNLASLPGCAVAVQFVAAPTSGKPQLSLAHYLASGAGATERLDHVARDVRIKGARLNVLLEAQDYQFLQVEPPAVPAEEMKTAVRWLVKDVLRHPVDAVSMDLVPPLEVQAGRRPSMYVVAAANSLLRERMLQFRAYTSMVAVIDVPEMAQRNLADYLEEHGRATALLSITPSGCLLTASRAGELYFTRNFELSTLNLSAVPAMRRDQFDRLVLELQRSLDVLDHQFSFLSVSALWIAPFAHGEELLSLLIENLYLPVKAINLTEVFDCTRCPLPTDSDQQAALFHALGMALRDMEEAS</sequence>
<dbReference type="Gene3D" id="3.30.1490.300">
    <property type="match status" value="1"/>
</dbReference>
<evidence type="ECO:0000313" key="2">
    <source>
        <dbReference type="Proteomes" id="UP001549691"/>
    </source>
</evidence>
<reference evidence="1 2" key="1">
    <citation type="submission" date="2024-07" db="EMBL/GenBank/DDBJ databases">
        <title>Uliginosibacterium flavum JJ3220;KACC:17644.</title>
        <authorList>
            <person name="Kim M.K."/>
        </authorList>
    </citation>
    <scope>NUCLEOTIDE SEQUENCE [LARGE SCALE GENOMIC DNA]</scope>
    <source>
        <strain evidence="1 2">KACC:17644</strain>
    </source>
</reference>
<evidence type="ECO:0008006" key="3">
    <source>
        <dbReference type="Google" id="ProtNLM"/>
    </source>
</evidence>
<protein>
    <recommendedName>
        <fullName evidence="3">Agglutinin biogenesis protein MshI</fullName>
    </recommendedName>
</protein>
<dbReference type="InterPro" id="IPR043129">
    <property type="entry name" value="ATPase_NBD"/>
</dbReference>
<organism evidence="1 2">
    <name type="scientific">Uliginosibacterium flavum</name>
    <dbReference type="NCBI Taxonomy" id="1396831"/>
    <lineage>
        <taxon>Bacteria</taxon>
        <taxon>Pseudomonadati</taxon>
        <taxon>Pseudomonadota</taxon>
        <taxon>Betaproteobacteria</taxon>
        <taxon>Rhodocyclales</taxon>
        <taxon>Zoogloeaceae</taxon>
        <taxon>Uliginosibacterium</taxon>
    </lineage>
</organism>
<dbReference type="SUPFAM" id="SSF53067">
    <property type="entry name" value="Actin-like ATPase domain"/>
    <property type="match status" value="1"/>
</dbReference>
<name>A0ABV2TME8_9RHOO</name>
<keyword evidence="2" id="KW-1185">Reference proteome</keyword>
<gene>
    <name evidence="1" type="ORF">ABXR19_12910</name>
</gene>
<dbReference type="Gene3D" id="3.30.420.40">
    <property type="match status" value="2"/>
</dbReference>
<proteinExistence type="predicted"/>
<evidence type="ECO:0000313" key="1">
    <source>
        <dbReference type="EMBL" id="MET7015096.1"/>
    </source>
</evidence>
<dbReference type="EMBL" id="JBEWZI010000013">
    <property type="protein sequence ID" value="MET7015096.1"/>
    <property type="molecule type" value="Genomic_DNA"/>
</dbReference>
<comment type="caution">
    <text evidence="1">The sequence shown here is derived from an EMBL/GenBank/DDBJ whole genome shotgun (WGS) entry which is preliminary data.</text>
</comment>